<evidence type="ECO:0000256" key="5">
    <source>
        <dbReference type="ARBA" id="ARBA00022448"/>
    </source>
</evidence>
<evidence type="ECO:0000256" key="22">
    <source>
        <dbReference type="SAM" id="Phobius"/>
    </source>
</evidence>
<keyword evidence="11" id="KW-0479">Metal-binding</keyword>
<feature type="transmembrane region" description="Helical" evidence="22">
    <location>
        <begin position="12"/>
        <end position="32"/>
    </location>
</feature>
<dbReference type="UniPathway" id="UPA00705"/>
<dbReference type="InterPro" id="IPR004678">
    <property type="entry name" value="Cyt_c_oxidase_cbb3_su3"/>
</dbReference>
<evidence type="ECO:0000256" key="18">
    <source>
        <dbReference type="ARBA" id="ARBA00023065"/>
    </source>
</evidence>
<comment type="similarity">
    <text evidence="4">Belongs to the CcoP / FixP family.</text>
</comment>
<feature type="compositionally biased region" description="Basic and acidic residues" evidence="21">
    <location>
        <begin position="455"/>
        <end position="465"/>
    </location>
</feature>
<evidence type="ECO:0000256" key="3">
    <source>
        <dbReference type="ARBA" id="ARBA00004673"/>
    </source>
</evidence>
<keyword evidence="8" id="KW-0349">Heme</keyword>
<dbReference type="PANTHER" id="PTHR33751">
    <property type="entry name" value="CBB3-TYPE CYTOCHROME C OXIDASE SUBUNIT FIXP"/>
    <property type="match status" value="1"/>
</dbReference>
<dbReference type="AlphaFoldDB" id="A0A220S2F6"/>
<keyword evidence="14" id="KW-0249">Electron transport</keyword>
<feature type="region of interest" description="Disordered" evidence="21">
    <location>
        <begin position="308"/>
        <end position="347"/>
    </location>
</feature>
<keyword evidence="6" id="KW-1003">Cell membrane</keyword>
<comment type="pathway">
    <text evidence="3">Energy metabolism; oxidative phosphorylation.</text>
</comment>
<accession>A0A220S2F6</accession>
<keyword evidence="13" id="KW-0375">Hydrogen ion transport</keyword>
<evidence type="ECO:0000256" key="12">
    <source>
        <dbReference type="ARBA" id="ARBA00022737"/>
    </source>
</evidence>
<dbReference type="EMBL" id="CP022278">
    <property type="protein sequence ID" value="ASK27566.1"/>
    <property type="molecule type" value="Genomic_DNA"/>
</dbReference>
<keyword evidence="12" id="KW-0677">Repeat</keyword>
<dbReference type="PRINTS" id="PR01021">
    <property type="entry name" value="OMPADOMAIN"/>
</dbReference>
<dbReference type="InterPro" id="IPR032858">
    <property type="entry name" value="CcoP_N"/>
</dbReference>
<evidence type="ECO:0000256" key="19">
    <source>
        <dbReference type="ARBA" id="ARBA00023136"/>
    </source>
</evidence>
<evidence type="ECO:0000256" key="1">
    <source>
        <dbReference type="ARBA" id="ARBA00001926"/>
    </source>
</evidence>
<dbReference type="GO" id="GO:1902600">
    <property type="term" value="P:proton transmembrane transport"/>
    <property type="evidence" value="ECO:0007669"/>
    <property type="project" value="UniProtKB-KW"/>
</dbReference>
<dbReference type="InterPro" id="IPR036737">
    <property type="entry name" value="OmpA-like_sf"/>
</dbReference>
<dbReference type="PROSITE" id="PS51007">
    <property type="entry name" value="CYTC"/>
    <property type="match status" value="2"/>
</dbReference>
<dbReference type="SUPFAM" id="SSF103088">
    <property type="entry name" value="OmpA-like"/>
    <property type="match status" value="1"/>
</dbReference>
<keyword evidence="16" id="KW-0560">Oxidoreductase</keyword>
<organism evidence="23 24">
    <name type="scientific">Neisseria chenwenguii</name>
    <dbReference type="NCBI Taxonomy" id="1853278"/>
    <lineage>
        <taxon>Bacteria</taxon>
        <taxon>Pseudomonadati</taxon>
        <taxon>Pseudomonadota</taxon>
        <taxon>Betaproteobacteria</taxon>
        <taxon>Neisseriales</taxon>
        <taxon>Neisseriaceae</taxon>
        <taxon>Neisseria</taxon>
    </lineage>
</organism>
<evidence type="ECO:0000256" key="15">
    <source>
        <dbReference type="ARBA" id="ARBA00022989"/>
    </source>
</evidence>
<keyword evidence="5" id="KW-0813">Transport</keyword>
<evidence type="ECO:0000313" key="23">
    <source>
        <dbReference type="EMBL" id="ASK27566.1"/>
    </source>
</evidence>
<dbReference type="Gene3D" id="1.10.760.10">
    <property type="entry name" value="Cytochrome c-like domain"/>
    <property type="match status" value="2"/>
</dbReference>
<dbReference type="CDD" id="cd07185">
    <property type="entry name" value="OmpA_C-like"/>
    <property type="match status" value="1"/>
</dbReference>
<dbReference type="NCBIfam" id="TIGR00782">
    <property type="entry name" value="ccoP"/>
    <property type="match status" value="1"/>
</dbReference>
<evidence type="ECO:0000256" key="6">
    <source>
        <dbReference type="ARBA" id="ARBA00022475"/>
    </source>
</evidence>
<dbReference type="GO" id="GO:0005886">
    <property type="term" value="C:plasma membrane"/>
    <property type="evidence" value="ECO:0007669"/>
    <property type="project" value="UniProtKB-SubCell"/>
</dbReference>
<evidence type="ECO:0000256" key="21">
    <source>
        <dbReference type="SAM" id="MobiDB-lite"/>
    </source>
</evidence>
<dbReference type="Gene3D" id="6.10.280.130">
    <property type="match status" value="1"/>
</dbReference>
<dbReference type="PANTHER" id="PTHR33751:SF1">
    <property type="entry name" value="CBB3-TYPE CYTOCHROME C OXIDASE SUBUNIT FIXP"/>
    <property type="match status" value="1"/>
</dbReference>
<keyword evidence="7" id="KW-0997">Cell inner membrane</keyword>
<name>A0A220S2F6_9NEIS</name>
<dbReference type="KEGG" id="nei:BG910_07230"/>
<feature type="compositionally biased region" description="Basic and acidic residues" evidence="21">
    <location>
        <begin position="308"/>
        <end position="318"/>
    </location>
</feature>
<feature type="transmembrane region" description="Helical" evidence="22">
    <location>
        <begin position="66"/>
        <end position="88"/>
    </location>
</feature>
<comment type="cofactor">
    <cofactor evidence="1">
        <name>heme c</name>
        <dbReference type="ChEBI" id="CHEBI:61717"/>
    </cofactor>
</comment>
<keyword evidence="15 22" id="KW-1133">Transmembrane helix</keyword>
<proteinExistence type="inferred from homology"/>
<dbReference type="Proteomes" id="UP000198238">
    <property type="component" value="Chromosome"/>
</dbReference>
<evidence type="ECO:0000256" key="20">
    <source>
        <dbReference type="ARBA" id="ARBA00029635"/>
    </source>
</evidence>
<dbReference type="Pfam" id="PF00691">
    <property type="entry name" value="OmpA"/>
    <property type="match status" value="1"/>
</dbReference>
<dbReference type="Pfam" id="PF14715">
    <property type="entry name" value="FixP_N"/>
    <property type="match status" value="1"/>
</dbReference>
<dbReference type="InterPro" id="IPR006664">
    <property type="entry name" value="OMP_bac"/>
</dbReference>
<dbReference type="SUPFAM" id="SSF46626">
    <property type="entry name" value="Cytochrome c"/>
    <property type="match status" value="2"/>
</dbReference>
<dbReference type="InterPro" id="IPR050597">
    <property type="entry name" value="Cytochrome_c_Oxidase_Subunit"/>
</dbReference>
<sequence>MNTTSQFTSNFWTIYIAVIVVLSFIGLAWLLLSQNVVKPLKKGEEVKTTGHEWDGISEYNNPLPRWWFWLYVMTWLFGAAYLFLYPGIGDYKGYFKWSSKGQYEQEVKKADEQYKPMYAKFAKMPIEEVAKNPEARRIGKNMFDTYCIQCHGSDAKGSKGFPNLTDHDWLWGGSPEQIQQTIEKGRVGVMAAWGPALGEEGVKDVANYVMSLSKPKDQYDEERAARGKTLFGGPPANCFTCHGDKGQGIQGLGPNLTDDTWLWGGSQKNIIETITGGRHSQMPAWSNFLDKDKLHIMTAYVWGLSNKDGKAPAKKAEPEPAAASTAAPAAAGTASTPAASAPAQASAPAENVSDVTFSANNGKPLGTFYFATGKSEVSDKAATVLAEIVKAGKEGKRLVISGYTDSTGNAASNAALSKKRAEAVKAFLEAQGVKADGIELRKPENTTAAQGNDAAGRRVEVKVEG</sequence>
<dbReference type="OrthoDB" id="9811281at2"/>
<dbReference type="InterPro" id="IPR036909">
    <property type="entry name" value="Cyt_c-like_dom_sf"/>
</dbReference>
<comment type="subcellular location">
    <subcellularLocation>
        <location evidence="2">Cell inner membrane</location>
    </subcellularLocation>
</comment>
<evidence type="ECO:0000256" key="17">
    <source>
        <dbReference type="ARBA" id="ARBA00023004"/>
    </source>
</evidence>
<evidence type="ECO:0000256" key="13">
    <source>
        <dbReference type="ARBA" id="ARBA00022781"/>
    </source>
</evidence>
<keyword evidence="18" id="KW-0406">Ion transport</keyword>
<dbReference type="InterPro" id="IPR006665">
    <property type="entry name" value="OmpA-like"/>
</dbReference>
<dbReference type="RefSeq" id="WP_089036267.1">
    <property type="nucleotide sequence ID" value="NZ_CP022278.1"/>
</dbReference>
<keyword evidence="10 22" id="KW-0812">Transmembrane</keyword>
<dbReference type="InterPro" id="IPR038414">
    <property type="entry name" value="CcoP_N_sf"/>
</dbReference>
<dbReference type="Pfam" id="PF13442">
    <property type="entry name" value="Cytochrome_CBB3"/>
    <property type="match status" value="2"/>
</dbReference>
<keyword evidence="24" id="KW-1185">Reference proteome</keyword>
<evidence type="ECO:0000256" key="8">
    <source>
        <dbReference type="ARBA" id="ARBA00022617"/>
    </source>
</evidence>
<dbReference type="Gene3D" id="3.30.1330.60">
    <property type="entry name" value="OmpA-like domain"/>
    <property type="match status" value="1"/>
</dbReference>
<protein>
    <recommendedName>
        <fullName evidence="20">Cytochrome c oxidase subunit III</fullName>
    </recommendedName>
</protein>
<dbReference type="GO" id="GO:0009055">
    <property type="term" value="F:electron transfer activity"/>
    <property type="evidence" value="ECO:0007669"/>
    <property type="project" value="InterPro"/>
</dbReference>
<evidence type="ECO:0000256" key="4">
    <source>
        <dbReference type="ARBA" id="ARBA00006113"/>
    </source>
</evidence>
<keyword evidence="19 22" id="KW-0472">Membrane</keyword>
<keyword evidence="9" id="KW-0679">Respiratory chain</keyword>
<evidence type="ECO:0000256" key="10">
    <source>
        <dbReference type="ARBA" id="ARBA00022692"/>
    </source>
</evidence>
<gene>
    <name evidence="23" type="primary">ccoP</name>
    <name evidence="23" type="ORF">BG910_07230</name>
</gene>
<dbReference type="GO" id="GO:0006119">
    <property type="term" value="P:oxidative phosphorylation"/>
    <property type="evidence" value="ECO:0007669"/>
    <property type="project" value="UniProtKB-UniPathway"/>
</dbReference>
<reference evidence="23 24" key="1">
    <citation type="submission" date="2017-06" db="EMBL/GenBank/DDBJ databases">
        <title>Neisseria chenwenguii sp. nov., isolated from the intestinal contents of Tibetan Plateau Pika in Yushu, Qinghai Province, China.</title>
        <authorList>
            <person name="Zhang G."/>
        </authorList>
    </citation>
    <scope>NUCLEOTIDE SEQUENCE [LARGE SCALE GENOMIC DNA]</scope>
    <source>
        <strain evidence="23 24">10023</strain>
    </source>
</reference>
<feature type="region of interest" description="Disordered" evidence="21">
    <location>
        <begin position="441"/>
        <end position="465"/>
    </location>
</feature>
<evidence type="ECO:0000256" key="16">
    <source>
        <dbReference type="ARBA" id="ARBA00023002"/>
    </source>
</evidence>
<dbReference type="GO" id="GO:0016491">
    <property type="term" value="F:oxidoreductase activity"/>
    <property type="evidence" value="ECO:0007669"/>
    <property type="project" value="UniProtKB-KW"/>
</dbReference>
<evidence type="ECO:0000256" key="9">
    <source>
        <dbReference type="ARBA" id="ARBA00022660"/>
    </source>
</evidence>
<evidence type="ECO:0000256" key="7">
    <source>
        <dbReference type="ARBA" id="ARBA00022519"/>
    </source>
</evidence>
<feature type="compositionally biased region" description="Low complexity" evidence="21">
    <location>
        <begin position="319"/>
        <end position="347"/>
    </location>
</feature>
<dbReference type="GO" id="GO:0046872">
    <property type="term" value="F:metal ion binding"/>
    <property type="evidence" value="ECO:0007669"/>
    <property type="project" value="UniProtKB-KW"/>
</dbReference>
<dbReference type="GO" id="GO:0020037">
    <property type="term" value="F:heme binding"/>
    <property type="evidence" value="ECO:0007669"/>
    <property type="project" value="InterPro"/>
</dbReference>
<evidence type="ECO:0000256" key="11">
    <source>
        <dbReference type="ARBA" id="ARBA00022723"/>
    </source>
</evidence>
<dbReference type="PROSITE" id="PS51123">
    <property type="entry name" value="OMPA_2"/>
    <property type="match status" value="1"/>
</dbReference>
<keyword evidence="17" id="KW-0408">Iron</keyword>
<evidence type="ECO:0000256" key="14">
    <source>
        <dbReference type="ARBA" id="ARBA00022982"/>
    </source>
</evidence>
<evidence type="ECO:0000313" key="24">
    <source>
        <dbReference type="Proteomes" id="UP000198238"/>
    </source>
</evidence>
<evidence type="ECO:0000256" key="2">
    <source>
        <dbReference type="ARBA" id="ARBA00004533"/>
    </source>
</evidence>
<dbReference type="InterPro" id="IPR009056">
    <property type="entry name" value="Cyt_c-like_dom"/>
</dbReference>